<gene>
    <name evidence="3" type="ORF">GEV26_09495</name>
</gene>
<feature type="compositionally biased region" description="Low complexity" evidence="1">
    <location>
        <begin position="1"/>
        <end position="13"/>
    </location>
</feature>
<keyword evidence="4" id="KW-1185">Reference proteome</keyword>
<dbReference type="AlphaFoldDB" id="A0A5Q2MEN7"/>
<sequence length="570" mass="60794">MHSKDAASSASARPPKPSPEPPALPQACSPQDFADNTSRHLAHSEMMEIQMMGKTSRAIALAMASALVVAACGGSTDSGGKGDGGGDVDKNGTLRFGFTVPAMPLDPHTTVTDTGQYAFVAPLYDRLTQITDGPKLEPMLATKWEFAPDGKSATFTLREGVTFSDGAELDAEAVKKSLDRALTHPKTTAPTKLNMIESVEVVSPTEVKISTKRPAADLPYTLAGSYGSIISPKALDNPDLDVKPVGSGPYVLKEIKLGESATYTRREGYWDPKAQQAKTIVIRGIADDNARLNALRSGQIDMMISKVGQANQAKKLGENFGFHSYPAAATYALQVNVDHENLDQVKVRQALNWAIDRDAINDSLLNGQCRPNNQPLTQGFDGFLEDPPVAYDYDPAKAKTLLAEAGVSDGFKMQLLVGAGLSPQDKMAPVLQAQFKEIGVDAEIVEQDLAQASGNYSKSDFDSYLQTRVAGPSSAITLQKNFDNPATFPGTLPAEILKSINKGFDPSVEEATALKALESASAAINEQALDVFICALPTQVAYSDKVVGADTMGQSYFQGIPDLRYVGIAD</sequence>
<dbReference type="Gene3D" id="3.40.190.10">
    <property type="entry name" value="Periplasmic binding protein-like II"/>
    <property type="match status" value="1"/>
</dbReference>
<dbReference type="CDD" id="cd00995">
    <property type="entry name" value="PBP2_NikA_DppA_OppA_like"/>
    <property type="match status" value="1"/>
</dbReference>
<dbReference type="Pfam" id="PF00496">
    <property type="entry name" value="SBP_bac_5"/>
    <property type="match status" value="1"/>
</dbReference>
<evidence type="ECO:0000313" key="3">
    <source>
        <dbReference type="EMBL" id="QGG41574.1"/>
    </source>
</evidence>
<dbReference type="InterPro" id="IPR039424">
    <property type="entry name" value="SBP_5"/>
</dbReference>
<dbReference type="Gene3D" id="3.10.105.10">
    <property type="entry name" value="Dipeptide-binding Protein, Domain 3"/>
    <property type="match status" value="1"/>
</dbReference>
<dbReference type="GO" id="GO:0015833">
    <property type="term" value="P:peptide transport"/>
    <property type="evidence" value="ECO:0007669"/>
    <property type="project" value="TreeGrafter"/>
</dbReference>
<evidence type="ECO:0000256" key="1">
    <source>
        <dbReference type="SAM" id="MobiDB-lite"/>
    </source>
</evidence>
<dbReference type="PANTHER" id="PTHR30290">
    <property type="entry name" value="PERIPLASMIC BINDING COMPONENT OF ABC TRANSPORTER"/>
    <property type="match status" value="1"/>
</dbReference>
<accession>A0A5Q2MEN7</accession>
<feature type="domain" description="Solute-binding protein family 5" evidence="2">
    <location>
        <begin position="135"/>
        <end position="482"/>
    </location>
</feature>
<evidence type="ECO:0000259" key="2">
    <source>
        <dbReference type="Pfam" id="PF00496"/>
    </source>
</evidence>
<evidence type="ECO:0000313" key="4">
    <source>
        <dbReference type="Proteomes" id="UP000392064"/>
    </source>
</evidence>
<organism evidence="3 4">
    <name type="scientific">Aeromicrobium yanjiei</name>
    <dbReference type="NCBI Taxonomy" id="2662028"/>
    <lineage>
        <taxon>Bacteria</taxon>
        <taxon>Bacillati</taxon>
        <taxon>Actinomycetota</taxon>
        <taxon>Actinomycetes</taxon>
        <taxon>Propionibacteriales</taxon>
        <taxon>Nocardioidaceae</taxon>
        <taxon>Aeromicrobium</taxon>
    </lineage>
</organism>
<protein>
    <submittedName>
        <fullName evidence="3">ABC transporter substrate-binding protein</fullName>
    </submittedName>
</protein>
<dbReference type="InterPro" id="IPR000914">
    <property type="entry name" value="SBP_5_dom"/>
</dbReference>
<dbReference type="EMBL" id="CP045737">
    <property type="protein sequence ID" value="QGG41574.1"/>
    <property type="molecule type" value="Genomic_DNA"/>
</dbReference>
<feature type="compositionally biased region" description="Pro residues" evidence="1">
    <location>
        <begin position="14"/>
        <end position="24"/>
    </location>
</feature>
<feature type="region of interest" description="Disordered" evidence="1">
    <location>
        <begin position="1"/>
        <end position="34"/>
    </location>
</feature>
<name>A0A5Q2MEN7_9ACTN</name>
<reference evidence="3 4" key="1">
    <citation type="submission" date="2019-11" db="EMBL/GenBank/DDBJ databases">
        <authorList>
            <person name="Li J."/>
        </authorList>
    </citation>
    <scope>NUCLEOTIDE SEQUENCE [LARGE SCALE GENOMIC DNA]</scope>
    <source>
        <strain evidence="3 4">MF47</strain>
    </source>
</reference>
<dbReference type="KEGG" id="aef:GEV26_09495"/>
<dbReference type="Proteomes" id="UP000392064">
    <property type="component" value="Chromosome"/>
</dbReference>
<dbReference type="GO" id="GO:1904680">
    <property type="term" value="F:peptide transmembrane transporter activity"/>
    <property type="evidence" value="ECO:0007669"/>
    <property type="project" value="TreeGrafter"/>
</dbReference>
<proteinExistence type="predicted"/>
<dbReference type="SUPFAM" id="SSF53850">
    <property type="entry name" value="Periplasmic binding protein-like II"/>
    <property type="match status" value="1"/>
</dbReference>